<protein>
    <submittedName>
        <fullName evidence="1">Uncharacterized protein</fullName>
    </submittedName>
</protein>
<organism evidence="1 2">
    <name type="scientific">Larinioides sclopetarius</name>
    <dbReference type="NCBI Taxonomy" id="280406"/>
    <lineage>
        <taxon>Eukaryota</taxon>
        <taxon>Metazoa</taxon>
        <taxon>Ecdysozoa</taxon>
        <taxon>Arthropoda</taxon>
        <taxon>Chelicerata</taxon>
        <taxon>Arachnida</taxon>
        <taxon>Araneae</taxon>
        <taxon>Araneomorphae</taxon>
        <taxon>Entelegynae</taxon>
        <taxon>Araneoidea</taxon>
        <taxon>Araneidae</taxon>
        <taxon>Larinioides</taxon>
    </lineage>
</organism>
<sequence length="53" mass="6370">MHCVSQPEKDNFYKKVEFDPVCTFFERKMLLESETLFVLRGTQLHFNLFKGKI</sequence>
<proteinExistence type="predicted"/>
<accession>A0AAV1ZTL9</accession>
<gene>
    <name evidence="1" type="ORF">LARSCL_LOCUS7092</name>
</gene>
<evidence type="ECO:0000313" key="2">
    <source>
        <dbReference type="Proteomes" id="UP001497382"/>
    </source>
</evidence>
<dbReference type="AlphaFoldDB" id="A0AAV1ZTL9"/>
<name>A0AAV1ZTL9_9ARAC</name>
<evidence type="ECO:0000313" key="1">
    <source>
        <dbReference type="EMBL" id="CAL1273790.1"/>
    </source>
</evidence>
<keyword evidence="2" id="KW-1185">Reference proteome</keyword>
<dbReference type="Proteomes" id="UP001497382">
    <property type="component" value="Unassembled WGS sequence"/>
</dbReference>
<dbReference type="EMBL" id="CAXIEN010000070">
    <property type="protein sequence ID" value="CAL1273790.1"/>
    <property type="molecule type" value="Genomic_DNA"/>
</dbReference>
<comment type="caution">
    <text evidence="1">The sequence shown here is derived from an EMBL/GenBank/DDBJ whole genome shotgun (WGS) entry which is preliminary data.</text>
</comment>
<reference evidence="1 2" key="1">
    <citation type="submission" date="2024-04" db="EMBL/GenBank/DDBJ databases">
        <authorList>
            <person name="Rising A."/>
            <person name="Reimegard J."/>
            <person name="Sonavane S."/>
            <person name="Akerstrom W."/>
            <person name="Nylinder S."/>
            <person name="Hedman E."/>
            <person name="Kallberg Y."/>
        </authorList>
    </citation>
    <scope>NUCLEOTIDE SEQUENCE [LARGE SCALE GENOMIC DNA]</scope>
</reference>